<proteinExistence type="predicted"/>
<gene>
    <name evidence="1" type="ORF">MENTE1834_LOCUS44936</name>
</gene>
<organism evidence="1 2">
    <name type="scientific">Meloidogyne enterolobii</name>
    <name type="common">Root-knot nematode worm</name>
    <name type="synonym">Meloidogyne mayaguensis</name>
    <dbReference type="NCBI Taxonomy" id="390850"/>
    <lineage>
        <taxon>Eukaryota</taxon>
        <taxon>Metazoa</taxon>
        <taxon>Ecdysozoa</taxon>
        <taxon>Nematoda</taxon>
        <taxon>Chromadorea</taxon>
        <taxon>Rhabditida</taxon>
        <taxon>Tylenchina</taxon>
        <taxon>Tylenchomorpha</taxon>
        <taxon>Tylenchoidea</taxon>
        <taxon>Meloidogynidae</taxon>
        <taxon>Meloidogyninae</taxon>
        <taxon>Meloidogyne</taxon>
    </lineage>
</organism>
<evidence type="ECO:0000313" key="2">
    <source>
        <dbReference type="Proteomes" id="UP001497535"/>
    </source>
</evidence>
<reference evidence="1" key="1">
    <citation type="submission" date="2023-11" db="EMBL/GenBank/DDBJ databases">
        <authorList>
            <person name="Poullet M."/>
        </authorList>
    </citation>
    <scope>NUCLEOTIDE SEQUENCE</scope>
    <source>
        <strain evidence="1">E1834</strain>
    </source>
</reference>
<keyword evidence="2" id="KW-1185">Reference proteome</keyword>
<dbReference type="Proteomes" id="UP001497535">
    <property type="component" value="Unassembled WGS sequence"/>
</dbReference>
<protein>
    <submittedName>
        <fullName evidence="1">Uncharacterized protein</fullName>
    </submittedName>
</protein>
<name>A0ACB1B135_MELEN</name>
<accession>A0ACB1B135</accession>
<evidence type="ECO:0000313" key="1">
    <source>
        <dbReference type="EMBL" id="CAK5112609.1"/>
    </source>
</evidence>
<sequence>MKIRKNYPQNFCGQKIFCGQNNADSTIHYFFALIFLSSFHPHKNTCSIRSPRSGNLSA</sequence>
<comment type="caution">
    <text evidence="1">The sequence shown here is derived from an EMBL/GenBank/DDBJ whole genome shotgun (WGS) entry which is preliminary data.</text>
</comment>
<dbReference type="EMBL" id="CAVMJV010000144">
    <property type="protein sequence ID" value="CAK5112609.1"/>
    <property type="molecule type" value="Genomic_DNA"/>
</dbReference>